<dbReference type="EMBL" id="PFRH01000094">
    <property type="protein sequence ID" value="PJC52441.1"/>
    <property type="molecule type" value="Genomic_DNA"/>
</dbReference>
<name>A0A2M8F9Q0_9BACT</name>
<organism evidence="1 2">
    <name type="scientific">Candidatus Magasanikbacteria bacterium CG_4_9_14_0_2_um_filter_42_11</name>
    <dbReference type="NCBI Taxonomy" id="1974643"/>
    <lineage>
        <taxon>Bacteria</taxon>
        <taxon>Candidatus Magasanikiibacteriota</taxon>
    </lineage>
</organism>
<sequence length="129" mass="15102">MFVKGGLIYPDLSYTLTGILFSVHNDIGIFGKEKQYADLLAKKLEIQKIPFLRERDIGDSGNRIDFIVYQKILIELKAKRGLTEEDYIQTQRYLQETGLRLGLLVNFRESYLKPKRIVRIDTEQKKKCM</sequence>
<gene>
    <name evidence="1" type="ORF">CO030_02840</name>
</gene>
<evidence type="ECO:0000313" key="1">
    <source>
        <dbReference type="EMBL" id="PJC52441.1"/>
    </source>
</evidence>
<reference evidence="2" key="1">
    <citation type="submission" date="2017-09" db="EMBL/GenBank/DDBJ databases">
        <title>Depth-based differentiation of microbial function through sediment-hosted aquifers and enrichment of novel symbionts in the deep terrestrial subsurface.</title>
        <authorList>
            <person name="Probst A.J."/>
            <person name="Ladd B."/>
            <person name="Jarett J.K."/>
            <person name="Geller-Mcgrath D.E."/>
            <person name="Sieber C.M.K."/>
            <person name="Emerson J.B."/>
            <person name="Anantharaman K."/>
            <person name="Thomas B.C."/>
            <person name="Malmstrom R."/>
            <person name="Stieglmeier M."/>
            <person name="Klingl A."/>
            <person name="Woyke T."/>
            <person name="Ryan C.M."/>
            <person name="Banfield J.F."/>
        </authorList>
    </citation>
    <scope>NUCLEOTIDE SEQUENCE [LARGE SCALE GENOMIC DNA]</scope>
</reference>
<evidence type="ECO:0000313" key="2">
    <source>
        <dbReference type="Proteomes" id="UP000231456"/>
    </source>
</evidence>
<dbReference type="InterPro" id="IPR026350">
    <property type="entry name" value="GxxExxY"/>
</dbReference>
<dbReference type="Pfam" id="PF13366">
    <property type="entry name" value="PDDEXK_3"/>
    <property type="match status" value="1"/>
</dbReference>
<accession>A0A2M8F9Q0</accession>
<comment type="caution">
    <text evidence="1">The sequence shown here is derived from an EMBL/GenBank/DDBJ whole genome shotgun (WGS) entry which is preliminary data.</text>
</comment>
<protein>
    <submittedName>
        <fullName evidence="1">GxxExxY protein</fullName>
    </submittedName>
</protein>
<dbReference type="Proteomes" id="UP000231456">
    <property type="component" value="Unassembled WGS sequence"/>
</dbReference>
<dbReference type="AlphaFoldDB" id="A0A2M8F9Q0"/>
<dbReference type="NCBIfam" id="TIGR04256">
    <property type="entry name" value="GxxExxY"/>
    <property type="match status" value="1"/>
</dbReference>
<proteinExistence type="predicted"/>